<accession>A0A6I3SND2</accession>
<evidence type="ECO:0000256" key="1">
    <source>
        <dbReference type="SAM" id="MobiDB-lite"/>
    </source>
</evidence>
<dbReference type="AlphaFoldDB" id="A0A6I3SND2"/>
<sequence>MQLIVQHQKNINFAEKSRKKLEQELIEARRASQKANEEPCIKREDGTNERYAG</sequence>
<keyword evidence="3" id="KW-1185">Reference proteome</keyword>
<feature type="region of interest" description="Disordered" evidence="1">
    <location>
        <begin position="27"/>
        <end position="53"/>
    </location>
</feature>
<name>A0A6I3SND2_HELMO</name>
<evidence type="ECO:0000313" key="3">
    <source>
        <dbReference type="Proteomes" id="UP000430670"/>
    </source>
</evidence>
<reference evidence="2 3" key="1">
    <citation type="submission" date="2019-11" db="EMBL/GenBank/DDBJ databases">
        <title>Whole-genome sequence of a the green, strictly anaerobic photosynthetic bacterium Heliobacillus mobilis DSM 6151.</title>
        <authorList>
            <person name="Kyndt J.A."/>
            <person name="Meyer T.E."/>
        </authorList>
    </citation>
    <scope>NUCLEOTIDE SEQUENCE [LARGE SCALE GENOMIC DNA]</scope>
    <source>
        <strain evidence="2 3">DSM 6151</strain>
    </source>
</reference>
<proteinExistence type="predicted"/>
<dbReference type="RefSeq" id="WP_155477608.1">
    <property type="nucleotide sequence ID" value="NZ_WNKU01000027.1"/>
</dbReference>
<dbReference type="Proteomes" id="UP000430670">
    <property type="component" value="Unassembled WGS sequence"/>
</dbReference>
<comment type="caution">
    <text evidence="2">The sequence shown here is derived from an EMBL/GenBank/DDBJ whole genome shotgun (WGS) entry which is preliminary data.</text>
</comment>
<evidence type="ECO:0000313" key="2">
    <source>
        <dbReference type="EMBL" id="MTV50524.1"/>
    </source>
</evidence>
<organism evidence="2 3">
    <name type="scientific">Heliobacterium mobile</name>
    <name type="common">Heliobacillus mobilis</name>
    <dbReference type="NCBI Taxonomy" id="28064"/>
    <lineage>
        <taxon>Bacteria</taxon>
        <taxon>Bacillati</taxon>
        <taxon>Bacillota</taxon>
        <taxon>Clostridia</taxon>
        <taxon>Eubacteriales</taxon>
        <taxon>Heliobacteriaceae</taxon>
        <taxon>Heliobacterium</taxon>
    </lineage>
</organism>
<dbReference type="EMBL" id="WNKU01000027">
    <property type="protein sequence ID" value="MTV50524.1"/>
    <property type="molecule type" value="Genomic_DNA"/>
</dbReference>
<gene>
    <name evidence="2" type="ORF">GJ688_16385</name>
</gene>
<protein>
    <submittedName>
        <fullName evidence="2">Uncharacterized protein</fullName>
    </submittedName>
</protein>